<proteinExistence type="predicted"/>
<reference evidence="2 3" key="1">
    <citation type="submission" date="2018-04" db="EMBL/GenBank/DDBJ databases">
        <title>Novel species isolated from glacier.</title>
        <authorList>
            <person name="Liu Q."/>
            <person name="Xin Y.-H."/>
        </authorList>
    </citation>
    <scope>NUCLEOTIDE SEQUENCE [LARGE SCALE GENOMIC DNA]</scope>
    <source>
        <strain evidence="2 3">GT1R17</strain>
    </source>
</reference>
<feature type="transmembrane region" description="Helical" evidence="1">
    <location>
        <begin position="33"/>
        <end position="52"/>
    </location>
</feature>
<evidence type="ECO:0000313" key="3">
    <source>
        <dbReference type="Proteomes" id="UP000244248"/>
    </source>
</evidence>
<dbReference type="Proteomes" id="UP000244248">
    <property type="component" value="Unassembled WGS sequence"/>
</dbReference>
<gene>
    <name evidence="2" type="ORF">CJD38_17025</name>
</gene>
<keyword evidence="1" id="KW-0472">Membrane</keyword>
<keyword evidence="1" id="KW-1133">Transmembrane helix</keyword>
<dbReference type="RefSeq" id="WP_107941593.1">
    <property type="nucleotide sequence ID" value="NZ_QANS01000008.1"/>
</dbReference>
<protein>
    <submittedName>
        <fullName evidence="2">Uncharacterized protein</fullName>
    </submittedName>
</protein>
<evidence type="ECO:0000313" key="2">
    <source>
        <dbReference type="EMBL" id="PTU29062.1"/>
    </source>
</evidence>
<evidence type="ECO:0000256" key="1">
    <source>
        <dbReference type="SAM" id="Phobius"/>
    </source>
</evidence>
<organism evidence="2 3">
    <name type="scientific">Stenotrophobium rhamnosiphilum</name>
    <dbReference type="NCBI Taxonomy" id="2029166"/>
    <lineage>
        <taxon>Bacteria</taxon>
        <taxon>Pseudomonadati</taxon>
        <taxon>Pseudomonadota</taxon>
        <taxon>Gammaproteobacteria</taxon>
        <taxon>Nevskiales</taxon>
        <taxon>Nevskiaceae</taxon>
        <taxon>Stenotrophobium</taxon>
    </lineage>
</organism>
<accession>A0A2T5MBF6</accession>
<name>A0A2T5MBF6_9GAMM</name>
<dbReference type="AlphaFoldDB" id="A0A2T5MBF6"/>
<comment type="caution">
    <text evidence="2">The sequence shown here is derived from an EMBL/GenBank/DDBJ whole genome shotgun (WGS) entry which is preliminary data.</text>
</comment>
<feature type="transmembrane region" description="Helical" evidence="1">
    <location>
        <begin position="73"/>
        <end position="98"/>
    </location>
</feature>
<keyword evidence="3" id="KW-1185">Reference proteome</keyword>
<sequence>MSRWSRPLSGLALFSAALSIAAAIFGDLTIEGLAAYLLINVYSYIQLRQFLLDKNMIAGMGSTMRADNREDTLVRKAYAAMFIAALAAQIAFSIASLIK</sequence>
<dbReference type="EMBL" id="QANS01000008">
    <property type="protein sequence ID" value="PTU29062.1"/>
    <property type="molecule type" value="Genomic_DNA"/>
</dbReference>
<keyword evidence="1" id="KW-0812">Transmembrane</keyword>